<protein>
    <submittedName>
        <fullName evidence="5">Helix-turn-helix domain-containing protein</fullName>
    </submittedName>
</protein>
<dbReference type="AlphaFoldDB" id="A0A6L7FWL8"/>
<keyword evidence="1" id="KW-0805">Transcription regulation</keyword>
<comment type="caution">
    <text evidence="5">The sequence shown here is derived from an EMBL/GenBank/DDBJ whole genome shotgun (WGS) entry which is preliminary data.</text>
</comment>
<dbReference type="PROSITE" id="PS01124">
    <property type="entry name" value="HTH_ARAC_FAMILY_2"/>
    <property type="match status" value="1"/>
</dbReference>
<name>A0A6L7FWL8_9RHOB</name>
<dbReference type="InterPro" id="IPR037923">
    <property type="entry name" value="HTH-like"/>
</dbReference>
<accession>A0A6L7FWL8</accession>
<keyword evidence="2" id="KW-0238">DNA-binding</keyword>
<organism evidence="5 6">
    <name type="scientific">Pseudooceanicola albus</name>
    <dbReference type="NCBI Taxonomy" id="2692189"/>
    <lineage>
        <taxon>Bacteria</taxon>
        <taxon>Pseudomonadati</taxon>
        <taxon>Pseudomonadota</taxon>
        <taxon>Alphaproteobacteria</taxon>
        <taxon>Rhodobacterales</taxon>
        <taxon>Paracoccaceae</taxon>
        <taxon>Pseudooceanicola</taxon>
    </lineage>
</organism>
<evidence type="ECO:0000313" key="5">
    <source>
        <dbReference type="EMBL" id="MXN16504.1"/>
    </source>
</evidence>
<dbReference type="GO" id="GO:0043565">
    <property type="term" value="F:sequence-specific DNA binding"/>
    <property type="evidence" value="ECO:0007669"/>
    <property type="project" value="InterPro"/>
</dbReference>
<dbReference type="Pfam" id="PF12833">
    <property type="entry name" value="HTH_18"/>
    <property type="match status" value="1"/>
</dbReference>
<dbReference type="Pfam" id="PF02311">
    <property type="entry name" value="AraC_binding"/>
    <property type="match status" value="1"/>
</dbReference>
<dbReference type="RefSeq" id="WP_160891040.1">
    <property type="nucleotide sequence ID" value="NZ_WUMU01000001.1"/>
</dbReference>
<dbReference type="Gene3D" id="1.10.10.60">
    <property type="entry name" value="Homeodomain-like"/>
    <property type="match status" value="1"/>
</dbReference>
<dbReference type="InterPro" id="IPR003313">
    <property type="entry name" value="AraC-bd"/>
</dbReference>
<reference evidence="5 6" key="1">
    <citation type="submission" date="2019-12" db="EMBL/GenBank/DDBJ databases">
        <authorList>
            <person name="Li M."/>
        </authorList>
    </citation>
    <scope>NUCLEOTIDE SEQUENCE [LARGE SCALE GENOMIC DNA]</scope>
    <source>
        <strain evidence="5 6">GBMRC 2024</strain>
    </source>
</reference>
<dbReference type="SUPFAM" id="SSF51215">
    <property type="entry name" value="Regulatory protein AraC"/>
    <property type="match status" value="1"/>
</dbReference>
<keyword evidence="3" id="KW-0804">Transcription</keyword>
<dbReference type="InterPro" id="IPR009057">
    <property type="entry name" value="Homeodomain-like_sf"/>
</dbReference>
<evidence type="ECO:0000259" key="4">
    <source>
        <dbReference type="PROSITE" id="PS01124"/>
    </source>
</evidence>
<dbReference type="InterPro" id="IPR050204">
    <property type="entry name" value="AraC_XylS_family_regulators"/>
</dbReference>
<sequence>MNDQSPPAVTSLTLSRFCAGGAWRLQLPHERDHHLVVFLARGQGRCVVNGRRRGLSTNSVLFVPAHALMSLEIGRQSYGEVVQIPPSAHVAVPTESVLISVRTPPALAELTLTLDALRREQAEARPHATEALEAHAALLSIWMRRMLRAERSIPRPRDAHETLAAAYSAMVSRDYRTARGVPELAHDLGVSPQDLSASLERTSGLAPEEVLAGRRLHEARAMLEDGRLPVGLIADMLGFGGAAPFSSFIQKHTGALPDALRGPR</sequence>
<gene>
    <name evidence="5" type="ORF">GR170_01550</name>
</gene>
<dbReference type="SUPFAM" id="SSF46689">
    <property type="entry name" value="Homeodomain-like"/>
    <property type="match status" value="1"/>
</dbReference>
<dbReference type="SMART" id="SM00342">
    <property type="entry name" value="HTH_ARAC"/>
    <property type="match status" value="1"/>
</dbReference>
<dbReference type="GO" id="GO:0003700">
    <property type="term" value="F:DNA-binding transcription factor activity"/>
    <property type="evidence" value="ECO:0007669"/>
    <property type="project" value="InterPro"/>
</dbReference>
<keyword evidence="6" id="KW-1185">Reference proteome</keyword>
<proteinExistence type="predicted"/>
<evidence type="ECO:0000256" key="2">
    <source>
        <dbReference type="ARBA" id="ARBA00023125"/>
    </source>
</evidence>
<feature type="domain" description="HTH araC/xylS-type" evidence="4">
    <location>
        <begin position="165"/>
        <end position="263"/>
    </location>
</feature>
<dbReference type="InterPro" id="IPR018060">
    <property type="entry name" value="HTH_AraC"/>
</dbReference>
<dbReference type="Proteomes" id="UP000477911">
    <property type="component" value="Unassembled WGS sequence"/>
</dbReference>
<evidence type="ECO:0000256" key="3">
    <source>
        <dbReference type="ARBA" id="ARBA00023163"/>
    </source>
</evidence>
<dbReference type="PANTHER" id="PTHR46796">
    <property type="entry name" value="HTH-TYPE TRANSCRIPTIONAL ACTIVATOR RHAS-RELATED"/>
    <property type="match status" value="1"/>
</dbReference>
<evidence type="ECO:0000313" key="6">
    <source>
        <dbReference type="Proteomes" id="UP000477911"/>
    </source>
</evidence>
<evidence type="ECO:0000256" key="1">
    <source>
        <dbReference type="ARBA" id="ARBA00023015"/>
    </source>
</evidence>
<dbReference type="EMBL" id="WUMU01000001">
    <property type="protein sequence ID" value="MXN16504.1"/>
    <property type="molecule type" value="Genomic_DNA"/>
</dbReference>